<dbReference type="Pfam" id="PF00111">
    <property type="entry name" value="Fer2"/>
    <property type="match status" value="1"/>
</dbReference>
<dbReference type="AlphaFoldDB" id="A0A0A2TNK2"/>
<dbReference type="CDD" id="cd00207">
    <property type="entry name" value="fer2"/>
    <property type="match status" value="1"/>
</dbReference>
<accession>A0A0A2TNK2</accession>
<dbReference type="InterPro" id="IPR036010">
    <property type="entry name" value="2Fe-2S_ferredoxin-like_sf"/>
</dbReference>
<dbReference type="PROSITE" id="PS51085">
    <property type="entry name" value="2FE2S_FER_2"/>
    <property type="match status" value="1"/>
</dbReference>
<gene>
    <name evidence="2" type="ORF">N782_21520</name>
</gene>
<sequence length="113" mass="13179">MYLRSITPTIDEGYYTYMMKGRNYMSKEQSIQVKQYEEMYSIQPVKGQSLLASAFEQEVPLDFKCQKGNCTRCRVELLNGNDLVNNPTPKEHEKLEEELEQGYRLACQTVPLK</sequence>
<name>A0A0A2TNK2_9BACI</name>
<evidence type="ECO:0000259" key="1">
    <source>
        <dbReference type="PROSITE" id="PS51085"/>
    </source>
</evidence>
<dbReference type="Gene3D" id="3.10.20.30">
    <property type="match status" value="1"/>
</dbReference>
<comment type="caution">
    <text evidence="2">The sequence shown here is derived from an EMBL/GenBank/DDBJ whole genome shotgun (WGS) entry which is preliminary data.</text>
</comment>
<evidence type="ECO:0000313" key="3">
    <source>
        <dbReference type="Proteomes" id="UP000030147"/>
    </source>
</evidence>
<dbReference type="InterPro" id="IPR012675">
    <property type="entry name" value="Beta-grasp_dom_sf"/>
</dbReference>
<dbReference type="GO" id="GO:0051536">
    <property type="term" value="F:iron-sulfur cluster binding"/>
    <property type="evidence" value="ECO:0007669"/>
    <property type="project" value="InterPro"/>
</dbReference>
<dbReference type="STRING" id="1385514.N782_21520"/>
<dbReference type="eggNOG" id="COG1018">
    <property type="taxonomic scope" value="Bacteria"/>
</dbReference>
<protein>
    <submittedName>
        <fullName evidence="2">Ferredoxin</fullName>
    </submittedName>
</protein>
<proteinExistence type="predicted"/>
<feature type="domain" description="2Fe-2S ferredoxin-type" evidence="1">
    <location>
        <begin position="29"/>
        <end position="113"/>
    </location>
</feature>
<dbReference type="EMBL" id="AVBF01000102">
    <property type="protein sequence ID" value="KGP70890.1"/>
    <property type="molecule type" value="Genomic_DNA"/>
</dbReference>
<evidence type="ECO:0000313" key="2">
    <source>
        <dbReference type="EMBL" id="KGP70890.1"/>
    </source>
</evidence>
<reference evidence="2 3" key="1">
    <citation type="journal article" date="2015" name="Stand. Genomic Sci.">
        <title>High quality draft genome sequence of the moderately halophilic bacterium Pontibacillus yanchengensis Y32(T) and comparison among Pontibacillus genomes.</title>
        <authorList>
            <person name="Huang J."/>
            <person name="Qiao Z.X."/>
            <person name="Tang J.W."/>
            <person name="Wang G."/>
        </authorList>
    </citation>
    <scope>NUCLEOTIDE SEQUENCE [LARGE SCALE GENOMIC DNA]</scope>
    <source>
        <strain evidence="2 3">Y32</strain>
    </source>
</reference>
<dbReference type="InterPro" id="IPR001041">
    <property type="entry name" value="2Fe-2S_ferredoxin-type"/>
</dbReference>
<keyword evidence="3" id="KW-1185">Reference proteome</keyword>
<organism evidence="2 3">
    <name type="scientific">Pontibacillus yanchengensis Y32</name>
    <dbReference type="NCBI Taxonomy" id="1385514"/>
    <lineage>
        <taxon>Bacteria</taxon>
        <taxon>Bacillati</taxon>
        <taxon>Bacillota</taxon>
        <taxon>Bacilli</taxon>
        <taxon>Bacillales</taxon>
        <taxon>Bacillaceae</taxon>
        <taxon>Pontibacillus</taxon>
    </lineage>
</organism>
<dbReference type="Proteomes" id="UP000030147">
    <property type="component" value="Unassembled WGS sequence"/>
</dbReference>
<dbReference type="SUPFAM" id="SSF54292">
    <property type="entry name" value="2Fe-2S ferredoxin-like"/>
    <property type="match status" value="1"/>
</dbReference>